<gene>
    <name evidence="5" type="ORF">Pcinc_019102</name>
</gene>
<protein>
    <recommendedName>
        <fullName evidence="4">Checkpoint protein</fullName>
    </recommendedName>
</protein>
<proteinExistence type="inferred from homology"/>
<dbReference type="GO" id="GO:0044778">
    <property type="term" value="P:meiotic DNA integrity checkpoint signaling"/>
    <property type="evidence" value="ECO:0007669"/>
    <property type="project" value="TreeGrafter"/>
</dbReference>
<dbReference type="InterPro" id="IPR007150">
    <property type="entry name" value="HUS1/Mec3"/>
</dbReference>
<dbReference type="GO" id="GO:0000724">
    <property type="term" value="P:double-strand break repair via homologous recombination"/>
    <property type="evidence" value="ECO:0007669"/>
    <property type="project" value="TreeGrafter"/>
</dbReference>
<name>A0AAE1FKZ5_PETCI</name>
<dbReference type="PIRSF" id="PIRSF011312">
    <property type="entry name" value="Cell_cycle_HUS1"/>
    <property type="match status" value="1"/>
</dbReference>
<sequence length="288" mass="32499">MRFTGVMNDIMCIRQFASIVNAVARLSKTCVLRITATHLYLIANEAGIVNSSPGLWAELDQGHFFNVFNMGGVSEENNEIFLEMEPDTLSKTLSSFTSTQTAARFLKIKLTKKHSPCLTLEVELPSLSVHARIVVHDVPVRPLPRRQWSLYQEPEMPQCDTSLYLPPLKQLRHVVERMKTQASHITLAGNRRGTLVLSMSTDTVTVSTYFRHLSMPTWDRDDGGREGEPEELRSATVDIKRLALFLTGEQIGPSKVICNIVEGRLIHMFLLHEDVTLQYFLPAATNVY</sequence>
<dbReference type="Pfam" id="PF04005">
    <property type="entry name" value="Hus1"/>
    <property type="match status" value="1"/>
</dbReference>
<dbReference type="InterPro" id="IPR016580">
    <property type="entry name" value="HUS1"/>
</dbReference>
<dbReference type="Proteomes" id="UP001286313">
    <property type="component" value="Unassembled WGS sequence"/>
</dbReference>
<dbReference type="GO" id="GO:0031573">
    <property type="term" value="P:mitotic intra-S DNA damage checkpoint signaling"/>
    <property type="evidence" value="ECO:0007669"/>
    <property type="project" value="TreeGrafter"/>
</dbReference>
<keyword evidence="3" id="KW-0539">Nucleus</keyword>
<dbReference type="GO" id="GO:0033314">
    <property type="term" value="P:mitotic DNA replication checkpoint signaling"/>
    <property type="evidence" value="ECO:0007669"/>
    <property type="project" value="TreeGrafter"/>
</dbReference>
<keyword evidence="6" id="KW-1185">Reference proteome</keyword>
<dbReference type="GO" id="GO:0035861">
    <property type="term" value="C:site of double-strand break"/>
    <property type="evidence" value="ECO:0007669"/>
    <property type="project" value="TreeGrafter"/>
</dbReference>
<comment type="subcellular location">
    <subcellularLocation>
        <location evidence="1">Nucleus</location>
    </subcellularLocation>
</comment>
<evidence type="ECO:0000256" key="1">
    <source>
        <dbReference type="ARBA" id="ARBA00004123"/>
    </source>
</evidence>
<dbReference type="GO" id="GO:0006289">
    <property type="term" value="P:nucleotide-excision repair"/>
    <property type="evidence" value="ECO:0007669"/>
    <property type="project" value="TreeGrafter"/>
</dbReference>
<dbReference type="Gene3D" id="3.70.10.10">
    <property type="match status" value="1"/>
</dbReference>
<evidence type="ECO:0000256" key="3">
    <source>
        <dbReference type="ARBA" id="ARBA00023242"/>
    </source>
</evidence>
<dbReference type="AlphaFoldDB" id="A0AAE1FKZ5"/>
<evidence type="ECO:0000313" key="5">
    <source>
        <dbReference type="EMBL" id="KAK3876090.1"/>
    </source>
</evidence>
<dbReference type="EMBL" id="JAWQEG010001874">
    <property type="protein sequence ID" value="KAK3876090.1"/>
    <property type="molecule type" value="Genomic_DNA"/>
</dbReference>
<dbReference type="GO" id="GO:0030896">
    <property type="term" value="C:checkpoint clamp complex"/>
    <property type="evidence" value="ECO:0007669"/>
    <property type="project" value="InterPro"/>
</dbReference>
<evidence type="ECO:0000313" key="6">
    <source>
        <dbReference type="Proteomes" id="UP001286313"/>
    </source>
</evidence>
<comment type="similarity">
    <text evidence="2 4">Belongs to the HUS1 family.</text>
</comment>
<reference evidence="5" key="1">
    <citation type="submission" date="2023-10" db="EMBL/GenBank/DDBJ databases">
        <title>Genome assemblies of two species of porcelain crab, Petrolisthes cinctipes and Petrolisthes manimaculis (Anomura: Porcellanidae).</title>
        <authorList>
            <person name="Angst P."/>
        </authorList>
    </citation>
    <scope>NUCLEOTIDE SEQUENCE</scope>
    <source>
        <strain evidence="5">PB745_01</strain>
        <tissue evidence="5">Gill</tissue>
    </source>
</reference>
<dbReference type="GO" id="GO:0000723">
    <property type="term" value="P:telomere maintenance"/>
    <property type="evidence" value="ECO:0007669"/>
    <property type="project" value="TreeGrafter"/>
</dbReference>
<evidence type="ECO:0000256" key="4">
    <source>
        <dbReference type="PIRNR" id="PIRNR011312"/>
    </source>
</evidence>
<comment type="caution">
    <text evidence="5">The sequence shown here is derived from an EMBL/GenBank/DDBJ whole genome shotgun (WGS) entry which is preliminary data.</text>
</comment>
<accession>A0AAE1FKZ5</accession>
<dbReference type="GO" id="GO:0005730">
    <property type="term" value="C:nucleolus"/>
    <property type="evidence" value="ECO:0007669"/>
    <property type="project" value="InterPro"/>
</dbReference>
<evidence type="ECO:0000256" key="2">
    <source>
        <dbReference type="ARBA" id="ARBA00005563"/>
    </source>
</evidence>
<organism evidence="5 6">
    <name type="scientific">Petrolisthes cinctipes</name>
    <name type="common">Flat porcelain crab</name>
    <dbReference type="NCBI Taxonomy" id="88211"/>
    <lineage>
        <taxon>Eukaryota</taxon>
        <taxon>Metazoa</taxon>
        <taxon>Ecdysozoa</taxon>
        <taxon>Arthropoda</taxon>
        <taxon>Crustacea</taxon>
        <taxon>Multicrustacea</taxon>
        <taxon>Malacostraca</taxon>
        <taxon>Eumalacostraca</taxon>
        <taxon>Eucarida</taxon>
        <taxon>Decapoda</taxon>
        <taxon>Pleocyemata</taxon>
        <taxon>Anomura</taxon>
        <taxon>Galatheoidea</taxon>
        <taxon>Porcellanidae</taxon>
        <taxon>Petrolisthes</taxon>
    </lineage>
</organism>
<dbReference type="PANTHER" id="PTHR12900:SF0">
    <property type="entry name" value="CHECKPOINT PROTEIN"/>
    <property type="match status" value="1"/>
</dbReference>
<dbReference type="PANTHER" id="PTHR12900">
    <property type="entry name" value="MITOTIC AND DNA DAMAGE CHECKPOINT PROTEIN HUS1"/>
    <property type="match status" value="1"/>
</dbReference>